<proteinExistence type="predicted"/>
<dbReference type="AlphaFoldDB" id="A0A5C4S2R1"/>
<dbReference type="OrthoDB" id="5854334at2"/>
<organism evidence="1 2">
    <name type="scientific">Chlorobaculum thiosulfatiphilum</name>
    <name type="common">Chlorobium limicola f.sp. thiosulfatophilum</name>
    <dbReference type="NCBI Taxonomy" id="115852"/>
    <lineage>
        <taxon>Bacteria</taxon>
        <taxon>Pseudomonadati</taxon>
        <taxon>Chlorobiota</taxon>
        <taxon>Chlorobiia</taxon>
        <taxon>Chlorobiales</taxon>
        <taxon>Chlorobiaceae</taxon>
        <taxon>Chlorobaculum</taxon>
    </lineage>
</organism>
<protein>
    <submittedName>
        <fullName evidence="1">Uncharacterized protein</fullName>
    </submittedName>
</protein>
<evidence type="ECO:0000313" key="2">
    <source>
        <dbReference type="Proteomes" id="UP000308271"/>
    </source>
</evidence>
<reference evidence="1 2" key="1">
    <citation type="submission" date="2019-05" db="EMBL/GenBank/DDBJ databases">
        <title>Draft Whole-Genome sequence of the green sulfur bacterium Chlorobaculum thiosulfatiphilum DSM 249.</title>
        <authorList>
            <person name="Meyer T.E."/>
            <person name="Kyndt J.A."/>
        </authorList>
    </citation>
    <scope>NUCLEOTIDE SEQUENCE [LARGE SCALE GENOMIC DNA]</scope>
    <source>
        <strain evidence="1 2">DSM 249</strain>
    </source>
</reference>
<sequence length="266" mass="30252">MDHFLEDNNVKVSEDVEIQGELVKAGTKITCLLRQGNYNGSKMRVPPPEYEALFIFLALESAAKAEEVKKTIEVSKSQYDGLYEVDINADNRSRFFLMCQNAMAAVTFSISALESWANKSIAIYGTKEGKPIELTIERPDKPARKVMSNAVASDLSIPIRPKVFQLVPQVFSSQQLKCHSSLKKELDAIVDERNIIMHMQQKLSLPQNEEFERVSYAIKLYKTNAFMAPEVVLNYMNYVYGKSSIEEALWVTKARKKLKSLRRSLK</sequence>
<dbReference type="EMBL" id="VDCH01000030">
    <property type="protein sequence ID" value="TNJ37468.1"/>
    <property type="molecule type" value="Genomic_DNA"/>
</dbReference>
<keyword evidence="2" id="KW-1185">Reference proteome</keyword>
<dbReference type="RefSeq" id="WP_139457651.1">
    <property type="nucleotide sequence ID" value="NZ_VDCH01000030.1"/>
</dbReference>
<dbReference type="Proteomes" id="UP000308271">
    <property type="component" value="Unassembled WGS sequence"/>
</dbReference>
<comment type="caution">
    <text evidence="1">The sequence shown here is derived from an EMBL/GenBank/DDBJ whole genome shotgun (WGS) entry which is preliminary data.</text>
</comment>
<evidence type="ECO:0000313" key="1">
    <source>
        <dbReference type="EMBL" id="TNJ37468.1"/>
    </source>
</evidence>
<accession>A0A5C4S2R1</accession>
<gene>
    <name evidence="1" type="ORF">FGF66_10805</name>
</gene>
<name>A0A5C4S2R1_CHLTI</name>